<gene>
    <name evidence="1" type="ORF">CTI12_AA467500</name>
</gene>
<proteinExistence type="predicted"/>
<dbReference type="STRING" id="35608.A0A2U1LPU1"/>
<protein>
    <submittedName>
        <fullName evidence="1">ABC transporter family protein</fullName>
    </submittedName>
</protein>
<evidence type="ECO:0000313" key="1">
    <source>
        <dbReference type="EMBL" id="PWA51015.1"/>
    </source>
</evidence>
<dbReference type="Proteomes" id="UP000245207">
    <property type="component" value="Unassembled WGS sequence"/>
</dbReference>
<sequence length="167" mass="19043">MDTDNPLSKGYRKNESCKLVKLIDILNPENKPIMITIITTIGARHGHEIEPIPILVMVIISHDVPMVIISHERAFFDKLRTKIVETVMSVSRTFIENYSDYIIGKATWIEAQFTTWEKQQKEINHIIGLISMLSARAISGNASSIEKVFLSHKLEVVVEKWVGRMGR</sequence>
<dbReference type="EMBL" id="PKPP01008315">
    <property type="protein sequence ID" value="PWA51015.1"/>
    <property type="molecule type" value="Genomic_DNA"/>
</dbReference>
<dbReference type="PANTHER" id="PTHR42855">
    <property type="entry name" value="ABC TRANSPORTER ATP-BINDING SUBUNIT"/>
    <property type="match status" value="1"/>
</dbReference>
<dbReference type="InterPro" id="IPR051309">
    <property type="entry name" value="ABCF_ATPase"/>
</dbReference>
<reference evidence="1 2" key="1">
    <citation type="journal article" date="2018" name="Mol. Plant">
        <title>The genome of Artemisia annua provides insight into the evolution of Asteraceae family and artemisinin biosynthesis.</title>
        <authorList>
            <person name="Shen Q."/>
            <person name="Zhang L."/>
            <person name="Liao Z."/>
            <person name="Wang S."/>
            <person name="Yan T."/>
            <person name="Shi P."/>
            <person name="Liu M."/>
            <person name="Fu X."/>
            <person name="Pan Q."/>
            <person name="Wang Y."/>
            <person name="Lv Z."/>
            <person name="Lu X."/>
            <person name="Zhang F."/>
            <person name="Jiang W."/>
            <person name="Ma Y."/>
            <person name="Chen M."/>
            <person name="Hao X."/>
            <person name="Li L."/>
            <person name="Tang Y."/>
            <person name="Lv G."/>
            <person name="Zhou Y."/>
            <person name="Sun X."/>
            <person name="Brodelius P.E."/>
            <person name="Rose J.K.C."/>
            <person name="Tang K."/>
        </authorList>
    </citation>
    <scope>NUCLEOTIDE SEQUENCE [LARGE SCALE GENOMIC DNA]</scope>
    <source>
        <strain evidence="2">cv. Huhao1</strain>
        <tissue evidence="1">Leaf</tissue>
    </source>
</reference>
<dbReference type="OrthoDB" id="2110130at2759"/>
<accession>A0A2U1LPU1</accession>
<comment type="caution">
    <text evidence="1">The sequence shown here is derived from an EMBL/GenBank/DDBJ whole genome shotgun (WGS) entry which is preliminary data.</text>
</comment>
<dbReference type="AlphaFoldDB" id="A0A2U1LPU1"/>
<evidence type="ECO:0000313" key="2">
    <source>
        <dbReference type="Proteomes" id="UP000245207"/>
    </source>
</evidence>
<organism evidence="1 2">
    <name type="scientific">Artemisia annua</name>
    <name type="common">Sweet wormwood</name>
    <dbReference type="NCBI Taxonomy" id="35608"/>
    <lineage>
        <taxon>Eukaryota</taxon>
        <taxon>Viridiplantae</taxon>
        <taxon>Streptophyta</taxon>
        <taxon>Embryophyta</taxon>
        <taxon>Tracheophyta</taxon>
        <taxon>Spermatophyta</taxon>
        <taxon>Magnoliopsida</taxon>
        <taxon>eudicotyledons</taxon>
        <taxon>Gunneridae</taxon>
        <taxon>Pentapetalae</taxon>
        <taxon>asterids</taxon>
        <taxon>campanulids</taxon>
        <taxon>Asterales</taxon>
        <taxon>Asteraceae</taxon>
        <taxon>Asteroideae</taxon>
        <taxon>Anthemideae</taxon>
        <taxon>Artemisiinae</taxon>
        <taxon>Artemisia</taxon>
    </lineage>
</organism>
<keyword evidence="2" id="KW-1185">Reference proteome</keyword>
<name>A0A2U1LPU1_ARTAN</name>
<dbReference type="PANTHER" id="PTHR42855:SF1">
    <property type="entry name" value="ABC TRANSPORTER DOMAIN-CONTAINING PROTEIN"/>
    <property type="match status" value="1"/>
</dbReference>